<reference evidence="2" key="1">
    <citation type="submission" date="2021-01" db="EMBL/GenBank/DDBJ databases">
        <authorList>
            <person name="Corre E."/>
            <person name="Pelletier E."/>
            <person name="Niang G."/>
            <person name="Scheremetjew M."/>
            <person name="Finn R."/>
            <person name="Kale V."/>
            <person name="Holt S."/>
            <person name="Cochrane G."/>
            <person name="Meng A."/>
            <person name="Brown T."/>
            <person name="Cohen L."/>
        </authorList>
    </citation>
    <scope>NUCLEOTIDE SEQUENCE</scope>
    <source>
        <strain evidence="2">308</strain>
    </source>
</reference>
<sequence>MASCGSKRKRESDDTITAPESTSVNSSRIQNPGSGSRTSFPVFVYRRTLARGWEFYHTGSTESPKYNQNDSAEVSSSTENVIDATVRVGCIEIRALRLRISLFENDGDTKKCTKTIVRRGDRVLISTGKAGVVMLQFRSLKESVEFGDVLYELNAHKNNEGEKWAKSCDATEKSLAVPRGVTMGDDKGFMQSSDLSGQISGLMTQMCQREDVLSYVVRLMYDDDFLKLVDGMEKTINTALGPAPANKLQA</sequence>
<organism evidence="2">
    <name type="scientific">Corethron hystrix</name>
    <dbReference type="NCBI Taxonomy" id="216773"/>
    <lineage>
        <taxon>Eukaryota</taxon>
        <taxon>Sar</taxon>
        <taxon>Stramenopiles</taxon>
        <taxon>Ochrophyta</taxon>
        <taxon>Bacillariophyta</taxon>
        <taxon>Coscinodiscophyceae</taxon>
        <taxon>Corethrophycidae</taxon>
        <taxon>Corethrales</taxon>
        <taxon>Corethraceae</taxon>
        <taxon>Corethron</taxon>
    </lineage>
</organism>
<feature type="compositionally biased region" description="Polar residues" evidence="1">
    <location>
        <begin position="18"/>
        <end position="35"/>
    </location>
</feature>
<accession>A0A7S1FTM5</accession>
<evidence type="ECO:0000256" key="1">
    <source>
        <dbReference type="SAM" id="MobiDB-lite"/>
    </source>
</evidence>
<gene>
    <name evidence="2" type="ORF">CHYS00102_LOCUS16667</name>
</gene>
<proteinExistence type="predicted"/>
<feature type="region of interest" description="Disordered" evidence="1">
    <location>
        <begin position="1"/>
        <end position="35"/>
    </location>
</feature>
<dbReference type="EMBL" id="HBFR01023237">
    <property type="protein sequence ID" value="CAD8889462.1"/>
    <property type="molecule type" value="Transcribed_RNA"/>
</dbReference>
<dbReference type="AlphaFoldDB" id="A0A7S1FTM5"/>
<name>A0A7S1FTM5_9STRA</name>
<evidence type="ECO:0000313" key="2">
    <source>
        <dbReference type="EMBL" id="CAD8889462.1"/>
    </source>
</evidence>
<protein>
    <submittedName>
        <fullName evidence="2">Uncharacterized protein</fullName>
    </submittedName>
</protein>